<dbReference type="Proteomes" id="UP000283841">
    <property type="component" value="Unassembled WGS sequence"/>
</dbReference>
<evidence type="ECO:0000256" key="2">
    <source>
        <dbReference type="ARBA" id="ARBA00022833"/>
    </source>
</evidence>
<dbReference type="Pfam" id="PF00172">
    <property type="entry name" value="Zn_clus"/>
    <property type="match status" value="1"/>
</dbReference>
<keyword evidence="10" id="KW-1185">Reference proteome</keyword>
<keyword evidence="4" id="KW-0238">DNA-binding</keyword>
<sequence>MQSLLLPHLSFPERRFQESGLNVDPGRLSLNLSWSNNACGSIRAPYPSPPMSGSPLADNPSESSGGGQDQRQSESNVPTTNQVSRSIPPPSAPVIGEPEGRRLQHGQQQGAFTERRDMIHDPLLASQTTPFVGESSASAETAYAAAAGLPSTGKNRPLPPRTTRRTKAHVASACVNCKRKHLGCDSARPCRRCVVAGKAASCVDVTHKKRGRPPLKAEETPVRPYATSSEDPSASRDISRFSPSNRAHFHRRTSSREIRPITDLQLPQAGDLGGNRMGGSGLGAASTPAQRWPPSVYPSPQRLITSPSLPQGFSQRPVSAGSSQHSVAMQSPFVHSAGPAGSAVGGRPSPGRVGGQVLSSSFSHPLLPASSPRQYPQAYPPISPYYERPRTPPRPLVSEPSALTEFRGQHVEPGLRLPPILPSPGRHYGQLGPDPRRSHSYPTPWSSRPWPEQQQEQHIQPRSLEVMEPMARHSQSYQPIAGASHPERAIRQPAGSAVPAQQYPSQMSPPRASAEQLRRTGGSGDTGDASPPAKRRRMTLDDIVND</sequence>
<feature type="compositionally biased region" description="Gly residues" evidence="7">
    <location>
        <begin position="271"/>
        <end position="282"/>
    </location>
</feature>
<feature type="region of interest" description="Disordered" evidence="7">
    <location>
        <begin position="208"/>
        <end position="297"/>
    </location>
</feature>
<dbReference type="VEuPathDB" id="FungiDB:C8Q69DRAFT_124829"/>
<feature type="compositionally biased region" description="Polar residues" evidence="7">
    <location>
        <begin position="440"/>
        <end position="460"/>
    </location>
</feature>
<evidence type="ECO:0000256" key="1">
    <source>
        <dbReference type="ARBA" id="ARBA00022723"/>
    </source>
</evidence>
<dbReference type="GO" id="GO:0003677">
    <property type="term" value="F:DNA binding"/>
    <property type="evidence" value="ECO:0007669"/>
    <property type="project" value="UniProtKB-KW"/>
</dbReference>
<dbReference type="PROSITE" id="PS50048">
    <property type="entry name" value="ZN2_CY6_FUNGAL_2"/>
    <property type="match status" value="1"/>
</dbReference>
<dbReference type="EMBL" id="RCNU01000018">
    <property type="protein sequence ID" value="RWQ91670.1"/>
    <property type="molecule type" value="Genomic_DNA"/>
</dbReference>
<evidence type="ECO:0000256" key="6">
    <source>
        <dbReference type="ARBA" id="ARBA00023242"/>
    </source>
</evidence>
<evidence type="ECO:0000313" key="9">
    <source>
        <dbReference type="EMBL" id="RWQ91670.1"/>
    </source>
</evidence>
<comment type="caution">
    <text evidence="9">The sequence shown here is derived from an EMBL/GenBank/DDBJ whole genome shotgun (WGS) entry which is preliminary data.</text>
</comment>
<feature type="region of interest" description="Disordered" evidence="7">
    <location>
        <begin position="43"/>
        <end position="111"/>
    </location>
</feature>
<dbReference type="CDD" id="cd00067">
    <property type="entry name" value="GAL4"/>
    <property type="match status" value="1"/>
</dbReference>
<protein>
    <submittedName>
        <fullName evidence="9">Putative C6 transcription factor</fullName>
    </submittedName>
</protein>
<keyword evidence="1" id="KW-0479">Metal-binding</keyword>
<evidence type="ECO:0000313" key="10">
    <source>
        <dbReference type="Proteomes" id="UP000283841"/>
    </source>
</evidence>
<keyword evidence="2" id="KW-0862">Zinc</keyword>
<keyword evidence="5" id="KW-0804">Transcription</keyword>
<dbReference type="PANTHER" id="PTHR47659:SF4">
    <property type="entry name" value="ZN(II)2CYS6 TRANSCRIPTION FACTOR (EUROFUNG)"/>
    <property type="match status" value="1"/>
</dbReference>
<dbReference type="InterPro" id="IPR050335">
    <property type="entry name" value="ERT1_acuK_gluconeogen_tf"/>
</dbReference>
<dbReference type="AlphaFoldDB" id="A0A443HIJ9"/>
<dbReference type="GO" id="GO:0008270">
    <property type="term" value="F:zinc ion binding"/>
    <property type="evidence" value="ECO:0007669"/>
    <property type="project" value="InterPro"/>
</dbReference>
<dbReference type="GO" id="GO:0000981">
    <property type="term" value="F:DNA-binding transcription factor activity, RNA polymerase II-specific"/>
    <property type="evidence" value="ECO:0007669"/>
    <property type="project" value="InterPro"/>
</dbReference>
<name>A0A443HIJ9_BYSSP</name>
<evidence type="ECO:0000256" key="4">
    <source>
        <dbReference type="ARBA" id="ARBA00023125"/>
    </source>
</evidence>
<evidence type="ECO:0000256" key="7">
    <source>
        <dbReference type="SAM" id="MobiDB-lite"/>
    </source>
</evidence>
<evidence type="ECO:0000259" key="8">
    <source>
        <dbReference type="PROSITE" id="PS50048"/>
    </source>
</evidence>
<dbReference type="SMART" id="SM00066">
    <property type="entry name" value="GAL4"/>
    <property type="match status" value="1"/>
</dbReference>
<dbReference type="RefSeq" id="XP_028481315.1">
    <property type="nucleotide sequence ID" value="XM_028625251.1"/>
</dbReference>
<dbReference type="GeneID" id="39594528"/>
<evidence type="ECO:0000256" key="5">
    <source>
        <dbReference type="ARBA" id="ARBA00023163"/>
    </source>
</evidence>
<dbReference type="SUPFAM" id="SSF57701">
    <property type="entry name" value="Zn2/Cys6 DNA-binding domain"/>
    <property type="match status" value="1"/>
</dbReference>
<feature type="domain" description="Zn(2)-C6 fungal-type" evidence="8">
    <location>
        <begin position="173"/>
        <end position="204"/>
    </location>
</feature>
<keyword evidence="6" id="KW-0539">Nucleus</keyword>
<evidence type="ECO:0000256" key="3">
    <source>
        <dbReference type="ARBA" id="ARBA00023015"/>
    </source>
</evidence>
<accession>A0A443HIJ9</accession>
<proteinExistence type="predicted"/>
<feature type="compositionally biased region" description="Polar residues" evidence="7">
    <location>
        <begin position="69"/>
        <end position="85"/>
    </location>
</feature>
<dbReference type="InterPro" id="IPR036864">
    <property type="entry name" value="Zn2-C6_fun-type_DNA-bd_sf"/>
</dbReference>
<gene>
    <name evidence="9" type="ORF">C8Q69DRAFT_124829</name>
</gene>
<keyword evidence="3" id="KW-0805">Transcription regulation</keyword>
<feature type="region of interest" description="Disordered" evidence="7">
    <location>
        <begin position="333"/>
        <end position="546"/>
    </location>
</feature>
<dbReference type="PANTHER" id="PTHR47659">
    <property type="entry name" value="ZN(II)2CYS6 TRANSCRIPTION FACTOR (EUROFUNG)-RELATED"/>
    <property type="match status" value="1"/>
</dbReference>
<reference evidence="9 10" key="1">
    <citation type="journal article" date="2018" name="Front. Microbiol.">
        <title>Genomic and genetic insights into a cosmopolitan fungus, Paecilomyces variotii (Eurotiales).</title>
        <authorList>
            <person name="Urquhart A.S."/>
            <person name="Mondo S.J."/>
            <person name="Makela M.R."/>
            <person name="Hane J.K."/>
            <person name="Wiebenga A."/>
            <person name="He G."/>
            <person name="Mihaltcheva S."/>
            <person name="Pangilinan J."/>
            <person name="Lipzen A."/>
            <person name="Barry K."/>
            <person name="de Vries R.P."/>
            <person name="Grigoriev I.V."/>
            <person name="Idnurm A."/>
        </authorList>
    </citation>
    <scope>NUCLEOTIDE SEQUENCE [LARGE SCALE GENOMIC DNA]</scope>
    <source>
        <strain evidence="9 10">CBS 101075</strain>
    </source>
</reference>
<dbReference type="InterPro" id="IPR001138">
    <property type="entry name" value="Zn2Cys6_DnaBD"/>
</dbReference>
<organism evidence="9 10">
    <name type="scientific">Byssochlamys spectabilis</name>
    <name type="common">Paecilomyces variotii</name>
    <dbReference type="NCBI Taxonomy" id="264951"/>
    <lineage>
        <taxon>Eukaryota</taxon>
        <taxon>Fungi</taxon>
        <taxon>Dikarya</taxon>
        <taxon>Ascomycota</taxon>
        <taxon>Pezizomycotina</taxon>
        <taxon>Eurotiomycetes</taxon>
        <taxon>Eurotiomycetidae</taxon>
        <taxon>Eurotiales</taxon>
        <taxon>Thermoascaceae</taxon>
        <taxon>Paecilomyces</taxon>
    </lineage>
</organism>
<dbReference type="PROSITE" id="PS00463">
    <property type="entry name" value="ZN2_CY6_FUNGAL_1"/>
    <property type="match status" value="1"/>
</dbReference>